<dbReference type="EMBL" id="PDHH01000002">
    <property type="protein sequence ID" value="PSM52505.1"/>
    <property type="molecule type" value="Genomic_DNA"/>
</dbReference>
<evidence type="ECO:0000256" key="1">
    <source>
        <dbReference type="ARBA" id="ARBA00004162"/>
    </source>
</evidence>
<keyword evidence="9" id="KW-0811">Translocation</keyword>
<evidence type="ECO:0000256" key="11">
    <source>
        <dbReference type="SAM" id="Phobius"/>
    </source>
</evidence>
<reference evidence="13" key="1">
    <citation type="submission" date="2017-10" db="EMBL/GenBank/DDBJ databases">
        <title>Campylobacter species from seals.</title>
        <authorList>
            <person name="Gilbert M.J."/>
            <person name="Zomer A.L."/>
            <person name="Timmerman A.J."/>
            <person name="Duim B."/>
            <person name="Wagenaar J.A."/>
        </authorList>
    </citation>
    <scope>NUCLEOTIDE SEQUENCE [LARGE SCALE GENOMIC DNA]</scope>
    <source>
        <strain evidence="13">17S00004-5</strain>
    </source>
</reference>
<comment type="caution">
    <text evidence="12">The sequence shown here is derived from an EMBL/GenBank/DDBJ whole genome shotgun (WGS) entry which is preliminary data.</text>
</comment>
<dbReference type="RefSeq" id="WP_106870032.1">
    <property type="nucleotide sequence ID" value="NZ_CP053841.1"/>
</dbReference>
<sequence>MEQGGSVLGALLPLIVFFAIFYFLVMRPQQKQAKAHKAMIDGLSKGDKIISNGGLKCTVVKTNDNFITVKLNDDVIVELDRQYVAKKVEDKVVEAKDEKK</sequence>
<keyword evidence="8 11" id="KW-1133">Transmembrane helix</keyword>
<organism evidence="12 13">
    <name type="scientific">Campylobacter blaseri</name>
    <dbReference type="NCBI Taxonomy" id="2042961"/>
    <lineage>
        <taxon>Bacteria</taxon>
        <taxon>Pseudomonadati</taxon>
        <taxon>Campylobacterota</taxon>
        <taxon>Epsilonproteobacteria</taxon>
        <taxon>Campylobacterales</taxon>
        <taxon>Campylobacteraceae</taxon>
        <taxon>Campylobacter</taxon>
    </lineage>
</organism>
<dbReference type="OrthoDB" id="9811406at2"/>
<keyword evidence="7" id="KW-0653">Protein transport</keyword>
<dbReference type="GO" id="GO:0005886">
    <property type="term" value="C:plasma membrane"/>
    <property type="evidence" value="ECO:0007669"/>
    <property type="project" value="UniProtKB-SubCell"/>
</dbReference>
<keyword evidence="13" id="KW-1185">Reference proteome</keyword>
<evidence type="ECO:0000256" key="8">
    <source>
        <dbReference type="ARBA" id="ARBA00022989"/>
    </source>
</evidence>
<dbReference type="Pfam" id="PF02699">
    <property type="entry name" value="YajC"/>
    <property type="match status" value="1"/>
</dbReference>
<evidence type="ECO:0000313" key="12">
    <source>
        <dbReference type="EMBL" id="PSM52505.1"/>
    </source>
</evidence>
<evidence type="ECO:0000256" key="7">
    <source>
        <dbReference type="ARBA" id="ARBA00022927"/>
    </source>
</evidence>
<dbReference type="Proteomes" id="UP000240535">
    <property type="component" value="Unassembled WGS sequence"/>
</dbReference>
<evidence type="ECO:0000256" key="2">
    <source>
        <dbReference type="ARBA" id="ARBA00006742"/>
    </source>
</evidence>
<evidence type="ECO:0000256" key="6">
    <source>
        <dbReference type="ARBA" id="ARBA00022692"/>
    </source>
</evidence>
<evidence type="ECO:0000256" key="10">
    <source>
        <dbReference type="ARBA" id="ARBA00023136"/>
    </source>
</evidence>
<feature type="transmembrane region" description="Helical" evidence="11">
    <location>
        <begin position="6"/>
        <end position="25"/>
    </location>
</feature>
<accession>A0A2P8R1X7</accession>
<comment type="similarity">
    <text evidence="2">Belongs to the YajC family.</text>
</comment>
<evidence type="ECO:0000256" key="9">
    <source>
        <dbReference type="ARBA" id="ARBA00023010"/>
    </source>
</evidence>
<dbReference type="NCBIfam" id="TIGR00739">
    <property type="entry name" value="yajC"/>
    <property type="match status" value="1"/>
</dbReference>
<keyword evidence="5" id="KW-1003">Cell membrane</keyword>
<evidence type="ECO:0000256" key="4">
    <source>
        <dbReference type="ARBA" id="ARBA00022448"/>
    </source>
</evidence>
<dbReference type="InterPro" id="IPR003849">
    <property type="entry name" value="Preprotein_translocase_YajC"/>
</dbReference>
<dbReference type="SMART" id="SM01323">
    <property type="entry name" value="YajC"/>
    <property type="match status" value="1"/>
</dbReference>
<evidence type="ECO:0000256" key="3">
    <source>
        <dbReference type="ARBA" id="ARBA00014962"/>
    </source>
</evidence>
<dbReference type="PANTHER" id="PTHR33909">
    <property type="entry name" value="SEC TRANSLOCON ACCESSORY COMPLEX SUBUNIT YAJC"/>
    <property type="match status" value="1"/>
</dbReference>
<evidence type="ECO:0000313" key="13">
    <source>
        <dbReference type="Proteomes" id="UP000240535"/>
    </source>
</evidence>
<dbReference type="GO" id="GO:0015031">
    <property type="term" value="P:protein transport"/>
    <property type="evidence" value="ECO:0007669"/>
    <property type="project" value="UniProtKB-KW"/>
</dbReference>
<comment type="subcellular location">
    <subcellularLocation>
        <location evidence="1">Cell membrane</location>
        <topology evidence="1">Single-pass membrane protein</topology>
    </subcellularLocation>
</comment>
<proteinExistence type="inferred from homology"/>
<name>A0A2P8R1X7_9BACT</name>
<protein>
    <recommendedName>
        <fullName evidence="3">Sec translocon accessory complex subunit YajC</fullName>
    </recommendedName>
</protein>
<dbReference type="PRINTS" id="PR01853">
    <property type="entry name" value="YAJCTRNLCASE"/>
</dbReference>
<keyword evidence="4" id="KW-0813">Transport</keyword>
<evidence type="ECO:0000256" key="5">
    <source>
        <dbReference type="ARBA" id="ARBA00022475"/>
    </source>
</evidence>
<dbReference type="AlphaFoldDB" id="A0A2P8R1X7"/>
<dbReference type="PANTHER" id="PTHR33909:SF1">
    <property type="entry name" value="SEC TRANSLOCON ACCESSORY COMPLEX SUBUNIT YAJC"/>
    <property type="match status" value="1"/>
</dbReference>
<gene>
    <name evidence="12" type="primary">yajC</name>
    <name evidence="12" type="ORF">CQ405_01905</name>
</gene>
<keyword evidence="6 11" id="KW-0812">Transmembrane</keyword>
<keyword evidence="10 11" id="KW-0472">Membrane</keyword>